<accession>A0A6J4LEW3</accession>
<sequence length="130" mass="14338">MEPMRPPIACPAARIVLPGHPDADAEVEVNVYPFRFRVARTFGYLALWLGSTATALVVTFGDPFLTAIPFILGVVGVHRSWRGRFRVARFQGACPRCRTPLKLGEGDKIGTPHNLVCFHCHHEPHLVLAG</sequence>
<reference evidence="2" key="1">
    <citation type="submission" date="2020-02" db="EMBL/GenBank/DDBJ databases">
        <authorList>
            <person name="Meier V. D."/>
        </authorList>
    </citation>
    <scope>NUCLEOTIDE SEQUENCE</scope>
    <source>
        <strain evidence="2">AVDCRST_MAG68</strain>
    </source>
</reference>
<dbReference type="AlphaFoldDB" id="A0A6J4LEW3"/>
<feature type="transmembrane region" description="Helical" evidence="1">
    <location>
        <begin position="41"/>
        <end position="58"/>
    </location>
</feature>
<gene>
    <name evidence="2" type="ORF">AVDCRST_MAG68-2438</name>
</gene>
<keyword evidence="1" id="KW-0812">Transmembrane</keyword>
<evidence type="ECO:0000313" key="2">
    <source>
        <dbReference type="EMBL" id="CAA9330332.1"/>
    </source>
</evidence>
<dbReference type="EMBL" id="CADCTW010000117">
    <property type="protein sequence ID" value="CAA9330332.1"/>
    <property type="molecule type" value="Genomic_DNA"/>
</dbReference>
<organism evidence="2">
    <name type="scientific">uncultured Gemmatimonadota bacterium</name>
    <dbReference type="NCBI Taxonomy" id="203437"/>
    <lineage>
        <taxon>Bacteria</taxon>
        <taxon>Pseudomonadati</taxon>
        <taxon>Gemmatimonadota</taxon>
        <taxon>environmental samples</taxon>
    </lineage>
</organism>
<protein>
    <submittedName>
        <fullName evidence="2">Uncharacterized protein</fullName>
    </submittedName>
</protein>
<name>A0A6J4LEW3_9BACT</name>
<proteinExistence type="predicted"/>
<evidence type="ECO:0000256" key="1">
    <source>
        <dbReference type="SAM" id="Phobius"/>
    </source>
</evidence>
<keyword evidence="1" id="KW-0472">Membrane</keyword>
<keyword evidence="1" id="KW-1133">Transmembrane helix</keyword>
<feature type="transmembrane region" description="Helical" evidence="1">
    <location>
        <begin position="64"/>
        <end position="81"/>
    </location>
</feature>